<name>A0ABQ6JJC0_9ACTN</name>
<comment type="catalytic activity">
    <reaction evidence="1">
        <text>ATP + protein L-histidine = ADP + protein N-phospho-L-histidine.</text>
        <dbReference type="EC" id="2.7.13.3"/>
    </reaction>
</comment>
<keyword evidence="5" id="KW-0902">Two-component regulatory system</keyword>
<dbReference type="InterPro" id="IPR050482">
    <property type="entry name" value="Sensor_HK_TwoCompSys"/>
</dbReference>
<reference evidence="7" key="1">
    <citation type="journal article" date="2019" name="Int. J. Syst. Evol. Microbiol.">
        <title>The Global Catalogue of Microorganisms (GCM) 10K type strain sequencing project: providing services to taxonomists for standard genome sequencing and annotation.</title>
        <authorList>
            <consortium name="The Broad Institute Genomics Platform"/>
            <consortium name="The Broad Institute Genome Sequencing Center for Infectious Disease"/>
            <person name="Wu L."/>
            <person name="Ma J."/>
        </authorList>
    </citation>
    <scope>NUCLEOTIDE SEQUENCE [LARGE SCALE GENOMIC DNA]</scope>
    <source>
        <strain evidence="7">NBRC 108730</strain>
    </source>
</reference>
<evidence type="ECO:0000256" key="4">
    <source>
        <dbReference type="ARBA" id="ARBA00022777"/>
    </source>
</evidence>
<dbReference type="PANTHER" id="PTHR24421">
    <property type="entry name" value="NITRATE/NITRITE SENSOR PROTEIN NARX-RELATED"/>
    <property type="match status" value="1"/>
</dbReference>
<dbReference type="SUPFAM" id="SSF55874">
    <property type="entry name" value="ATPase domain of HSP90 chaperone/DNA topoisomerase II/histidine kinase"/>
    <property type="match status" value="1"/>
</dbReference>
<dbReference type="Proteomes" id="UP001157017">
    <property type="component" value="Unassembled WGS sequence"/>
</dbReference>
<dbReference type="EC" id="2.7.13.3" evidence="2"/>
<evidence type="ECO:0000313" key="7">
    <source>
        <dbReference type="Proteomes" id="UP001157017"/>
    </source>
</evidence>
<dbReference type="Gene3D" id="3.30.565.10">
    <property type="entry name" value="Histidine kinase-like ATPase, C-terminal domain"/>
    <property type="match status" value="1"/>
</dbReference>
<accession>A0ABQ6JJC0</accession>
<keyword evidence="4" id="KW-0418">Kinase</keyword>
<proteinExistence type="predicted"/>
<dbReference type="PANTHER" id="PTHR24421:SF10">
    <property type="entry name" value="NITRATE_NITRITE SENSOR PROTEIN NARQ"/>
    <property type="match status" value="1"/>
</dbReference>
<dbReference type="EMBL" id="BSUZ01000001">
    <property type="protein sequence ID" value="GMA86920.1"/>
    <property type="molecule type" value="Genomic_DNA"/>
</dbReference>
<organism evidence="6 7">
    <name type="scientific">Angustibacter aerolatus</name>
    <dbReference type="NCBI Taxonomy" id="1162965"/>
    <lineage>
        <taxon>Bacteria</taxon>
        <taxon>Bacillati</taxon>
        <taxon>Actinomycetota</taxon>
        <taxon>Actinomycetes</taxon>
        <taxon>Kineosporiales</taxon>
        <taxon>Kineosporiaceae</taxon>
    </lineage>
</organism>
<dbReference type="InterPro" id="IPR036890">
    <property type="entry name" value="HATPase_C_sf"/>
</dbReference>
<protein>
    <recommendedName>
        <fullName evidence="2">histidine kinase</fullName>
        <ecNumber evidence="2">2.7.13.3</ecNumber>
    </recommendedName>
</protein>
<evidence type="ECO:0000256" key="3">
    <source>
        <dbReference type="ARBA" id="ARBA00022679"/>
    </source>
</evidence>
<gene>
    <name evidence="6" type="ORF">GCM10025868_21700</name>
</gene>
<sequence>MVRVADDGRGGAAERPGSGLAGLRRRLEALDGRLVLDSPAGGPTAVEAVLPCGW</sequence>
<keyword evidence="3" id="KW-0808">Transferase</keyword>
<evidence type="ECO:0000313" key="6">
    <source>
        <dbReference type="EMBL" id="GMA86920.1"/>
    </source>
</evidence>
<evidence type="ECO:0000256" key="1">
    <source>
        <dbReference type="ARBA" id="ARBA00000085"/>
    </source>
</evidence>
<evidence type="ECO:0000256" key="2">
    <source>
        <dbReference type="ARBA" id="ARBA00012438"/>
    </source>
</evidence>
<comment type="caution">
    <text evidence="6">The sequence shown here is derived from an EMBL/GenBank/DDBJ whole genome shotgun (WGS) entry which is preliminary data.</text>
</comment>
<keyword evidence="7" id="KW-1185">Reference proteome</keyword>
<evidence type="ECO:0000256" key="5">
    <source>
        <dbReference type="ARBA" id="ARBA00023012"/>
    </source>
</evidence>